<keyword evidence="9 12" id="KW-0210">Decarboxylase</keyword>
<keyword evidence="8" id="KW-0963">Cytoplasm</keyword>
<proteinExistence type="inferred from homology"/>
<accession>A0AAF0ERH4</accession>
<evidence type="ECO:0000313" key="17">
    <source>
        <dbReference type="Proteomes" id="UP001219933"/>
    </source>
</evidence>
<comment type="pathway">
    <text evidence="3 12">Porphyrin-containing compound metabolism; protoporphyrin-IX biosynthesis; coproporphyrinogen-III from 5-aminolevulinate: step 4/4.</text>
</comment>
<dbReference type="CDD" id="cd00717">
    <property type="entry name" value="URO-D"/>
    <property type="match status" value="1"/>
</dbReference>
<dbReference type="Gene3D" id="3.20.20.210">
    <property type="match status" value="1"/>
</dbReference>
<dbReference type="AlphaFoldDB" id="A0AAF0ERH4"/>
<keyword evidence="17" id="KW-1185">Reference proteome</keyword>
<evidence type="ECO:0000256" key="2">
    <source>
        <dbReference type="ARBA" id="ARBA00004496"/>
    </source>
</evidence>
<dbReference type="EMBL" id="CP119879">
    <property type="protein sequence ID" value="WFD35286.1"/>
    <property type="molecule type" value="Genomic_DNA"/>
</dbReference>
<evidence type="ECO:0000256" key="9">
    <source>
        <dbReference type="ARBA" id="ARBA00022793"/>
    </source>
</evidence>
<protein>
    <recommendedName>
        <fullName evidence="7 12">Uroporphyrinogen decarboxylase</fullName>
        <ecNumber evidence="6 12">4.1.1.37</ecNumber>
    </recommendedName>
</protein>
<feature type="domain" description="Uroporphyrinogen decarboxylase (URO-D)" evidence="14">
    <location>
        <begin position="50"/>
        <end position="59"/>
    </location>
</feature>
<dbReference type="InterPro" id="IPR038071">
    <property type="entry name" value="UROD/MetE-like_sf"/>
</dbReference>
<organism evidence="16 17">
    <name type="scientific">Malassezia cuniculi</name>
    <dbReference type="NCBI Taxonomy" id="948313"/>
    <lineage>
        <taxon>Eukaryota</taxon>
        <taxon>Fungi</taxon>
        <taxon>Dikarya</taxon>
        <taxon>Basidiomycota</taxon>
        <taxon>Ustilaginomycotina</taxon>
        <taxon>Malasseziomycetes</taxon>
        <taxon>Malasseziales</taxon>
        <taxon>Malasseziaceae</taxon>
        <taxon>Malassezia</taxon>
    </lineage>
</organism>
<evidence type="ECO:0000313" key="16">
    <source>
        <dbReference type="EMBL" id="WFD35286.1"/>
    </source>
</evidence>
<evidence type="ECO:0000256" key="5">
    <source>
        <dbReference type="ARBA" id="ARBA00011738"/>
    </source>
</evidence>
<evidence type="ECO:0000256" key="12">
    <source>
        <dbReference type="RuleBase" id="RU000554"/>
    </source>
</evidence>
<dbReference type="PROSITE" id="PS00906">
    <property type="entry name" value="UROD_1"/>
    <property type="match status" value="1"/>
</dbReference>
<dbReference type="Proteomes" id="UP001219933">
    <property type="component" value="Chromosome 3"/>
</dbReference>
<gene>
    <name evidence="16" type="primary">HEM12</name>
    <name evidence="16" type="ORF">MCUN1_002137</name>
</gene>
<evidence type="ECO:0000259" key="14">
    <source>
        <dbReference type="PROSITE" id="PS00906"/>
    </source>
</evidence>
<dbReference type="Pfam" id="PF01208">
    <property type="entry name" value="URO-D"/>
    <property type="match status" value="1"/>
</dbReference>
<evidence type="ECO:0000256" key="8">
    <source>
        <dbReference type="ARBA" id="ARBA00022490"/>
    </source>
</evidence>
<dbReference type="PANTHER" id="PTHR21091:SF169">
    <property type="entry name" value="UROPORPHYRINOGEN DECARBOXYLASE"/>
    <property type="match status" value="1"/>
</dbReference>
<evidence type="ECO:0000256" key="6">
    <source>
        <dbReference type="ARBA" id="ARBA00012288"/>
    </source>
</evidence>
<dbReference type="PROSITE" id="PS00907">
    <property type="entry name" value="UROD_2"/>
    <property type="match status" value="1"/>
</dbReference>
<comment type="catalytic activity">
    <reaction evidence="12">
        <text>uroporphyrinogen III + 4 H(+) = coproporphyrinogen III + 4 CO2</text>
        <dbReference type="Rhea" id="RHEA:19865"/>
        <dbReference type="ChEBI" id="CHEBI:15378"/>
        <dbReference type="ChEBI" id="CHEBI:16526"/>
        <dbReference type="ChEBI" id="CHEBI:57308"/>
        <dbReference type="ChEBI" id="CHEBI:57309"/>
        <dbReference type="EC" id="4.1.1.37"/>
    </reaction>
</comment>
<dbReference type="PANTHER" id="PTHR21091">
    <property type="entry name" value="METHYLTETRAHYDROFOLATE:HOMOCYSTEINE METHYLTRANSFERASE RELATED"/>
    <property type="match status" value="1"/>
</dbReference>
<name>A0AAF0ERH4_9BASI</name>
<dbReference type="FunFam" id="3.20.20.210:FF:000001">
    <property type="entry name" value="Uroporphyrinogen decarboxylase"/>
    <property type="match status" value="1"/>
</dbReference>
<comment type="similarity">
    <text evidence="4 13">Belongs to the uroporphyrinogen decarboxylase family.</text>
</comment>
<keyword evidence="10 12" id="KW-0456">Lyase</keyword>
<evidence type="ECO:0000256" key="3">
    <source>
        <dbReference type="ARBA" id="ARBA00004804"/>
    </source>
</evidence>
<reference evidence="16" key="1">
    <citation type="submission" date="2023-03" db="EMBL/GenBank/DDBJ databases">
        <title>Mating type loci evolution in Malassezia.</title>
        <authorList>
            <person name="Coelho M.A."/>
        </authorList>
    </citation>
    <scope>NUCLEOTIDE SEQUENCE</scope>
    <source>
        <strain evidence="16">CBS 11721</strain>
    </source>
</reference>
<evidence type="ECO:0000256" key="11">
    <source>
        <dbReference type="ARBA" id="ARBA00023244"/>
    </source>
</evidence>
<dbReference type="InterPro" id="IPR006361">
    <property type="entry name" value="Uroporphyrinogen_deCO2ase_HemE"/>
</dbReference>
<dbReference type="EC" id="4.1.1.37" evidence="6 12"/>
<comment type="function">
    <text evidence="1">Catalyzes the decarboxylation of four acetate groups of uroporphyrinogen-III to yield coproporphyrinogen-III.</text>
</comment>
<sequence>MTPKIPGLSQLQNFTTKTPSKKMQCGKPEEGLQNDLLLRAARGQKTERTPVWVMRQAGRYLPEFRKLREEHEFFECCRNPELASEITLQPLRRYEGLLDAVIIFSDILVVPQAMGMTVEMHPGKGPVFPEPLQTPKDIAKLKKVDVPKDLGYVMDALRLTRTKLAGRVPLIGFCGAPWTLMAYMIEGGGSRTFEKAKRWLFDYPEESKKLLGRIASVCAEFLCAQIYAGAQIVQVFDSWAGELTPHDFRTFALPYLRQIAVEVRDTISCTSTVAPPMILFARGALGHSFPEISRAGYDVIGLDQSIEPCVARKMLDLSGTGGTKSPQTGVNGAGHRIALQGNLDPAILYAKHEVIVDRVDKMLRERRGGFGGGGAYIANLGHGITPGVDPENLRVFLSAVRRISREIAAEESD</sequence>
<feature type="domain" description="Uroporphyrinogen decarboxylase (URO-D)" evidence="15">
    <location>
        <begin position="171"/>
        <end position="187"/>
    </location>
</feature>
<keyword evidence="11 12" id="KW-0627">Porphyrin biosynthesis</keyword>
<comment type="subcellular location">
    <subcellularLocation>
        <location evidence="2">Cytoplasm</location>
    </subcellularLocation>
</comment>
<evidence type="ECO:0000259" key="15">
    <source>
        <dbReference type="PROSITE" id="PS00907"/>
    </source>
</evidence>
<evidence type="ECO:0000256" key="10">
    <source>
        <dbReference type="ARBA" id="ARBA00023239"/>
    </source>
</evidence>
<evidence type="ECO:0000256" key="13">
    <source>
        <dbReference type="RuleBase" id="RU004169"/>
    </source>
</evidence>
<evidence type="ECO:0000256" key="4">
    <source>
        <dbReference type="ARBA" id="ARBA00009935"/>
    </source>
</evidence>
<evidence type="ECO:0000256" key="7">
    <source>
        <dbReference type="ARBA" id="ARBA00014308"/>
    </source>
</evidence>
<dbReference type="NCBIfam" id="TIGR01464">
    <property type="entry name" value="hemE"/>
    <property type="match status" value="1"/>
</dbReference>
<dbReference type="GO" id="GO:0006783">
    <property type="term" value="P:heme biosynthetic process"/>
    <property type="evidence" value="ECO:0007669"/>
    <property type="project" value="TreeGrafter"/>
</dbReference>
<comment type="subunit">
    <text evidence="5">Homodimer.</text>
</comment>
<dbReference type="InterPro" id="IPR000257">
    <property type="entry name" value="Uroporphyrinogen_deCOase"/>
</dbReference>
<dbReference type="GO" id="GO:0004853">
    <property type="term" value="F:uroporphyrinogen decarboxylase activity"/>
    <property type="evidence" value="ECO:0007669"/>
    <property type="project" value="UniProtKB-EC"/>
</dbReference>
<dbReference type="GO" id="GO:0005829">
    <property type="term" value="C:cytosol"/>
    <property type="evidence" value="ECO:0007669"/>
    <property type="project" value="TreeGrafter"/>
</dbReference>
<evidence type="ECO:0000256" key="1">
    <source>
        <dbReference type="ARBA" id="ARBA00002448"/>
    </source>
</evidence>
<dbReference type="HAMAP" id="MF_00218">
    <property type="entry name" value="URO_D"/>
    <property type="match status" value="1"/>
</dbReference>
<dbReference type="SUPFAM" id="SSF51726">
    <property type="entry name" value="UROD/MetE-like"/>
    <property type="match status" value="1"/>
</dbReference>